<evidence type="ECO:0000256" key="17">
    <source>
        <dbReference type="SAM" id="Phobius"/>
    </source>
</evidence>
<dbReference type="PANTHER" id="PTHR22888:SF9">
    <property type="entry name" value="CYTOCHROME C OXIDASE SUBUNIT 2"/>
    <property type="match status" value="1"/>
</dbReference>
<keyword evidence="8 14" id="KW-0249">Electron transport</keyword>
<evidence type="ECO:0000256" key="15">
    <source>
        <dbReference type="RuleBase" id="RU004024"/>
    </source>
</evidence>
<evidence type="ECO:0000256" key="8">
    <source>
        <dbReference type="ARBA" id="ARBA00022982"/>
    </source>
</evidence>
<evidence type="ECO:0000256" key="1">
    <source>
        <dbReference type="ARBA" id="ARBA00004141"/>
    </source>
</evidence>
<comment type="function">
    <text evidence="12 15">Subunits I and II form the functional core of the enzyme complex. Electrons originating in cytochrome c are transferred via heme a and Cu(A) to the binuclear center formed by heme a3 and Cu(B).</text>
</comment>
<dbReference type="GO" id="GO:0005507">
    <property type="term" value="F:copper ion binding"/>
    <property type="evidence" value="ECO:0007669"/>
    <property type="project" value="InterPro"/>
</dbReference>
<keyword evidence="6 15" id="KW-0479">Metal-binding</keyword>
<feature type="transmembrane region" description="Helical" evidence="17">
    <location>
        <begin position="61"/>
        <end position="82"/>
    </location>
</feature>
<evidence type="ECO:0000256" key="3">
    <source>
        <dbReference type="ARBA" id="ARBA00022448"/>
    </source>
</evidence>
<keyword evidence="7" id="KW-1278">Translocase</keyword>
<name>A0A4P7GQP9_9ACTN</name>
<dbReference type="SUPFAM" id="SSF49503">
    <property type="entry name" value="Cupredoxins"/>
    <property type="match status" value="1"/>
</dbReference>
<dbReference type="PROSITE" id="PS50857">
    <property type="entry name" value="COX2_CUA"/>
    <property type="match status" value="1"/>
</dbReference>
<dbReference type="InterPro" id="IPR045187">
    <property type="entry name" value="CcO_II"/>
</dbReference>
<dbReference type="InterPro" id="IPR001505">
    <property type="entry name" value="Copper_CuA"/>
</dbReference>
<keyword evidence="10 15" id="KW-0186">Copper</keyword>
<dbReference type="CDD" id="cd13919">
    <property type="entry name" value="CuRO_HCO_II_like_5"/>
    <property type="match status" value="1"/>
</dbReference>
<evidence type="ECO:0000256" key="16">
    <source>
        <dbReference type="SAM" id="MobiDB-lite"/>
    </source>
</evidence>
<protein>
    <recommendedName>
        <fullName evidence="15">Cytochrome c oxidase subunit 2</fullName>
        <ecNumber evidence="15">7.1.1.9</ecNumber>
    </recommendedName>
</protein>
<evidence type="ECO:0000259" key="18">
    <source>
        <dbReference type="PROSITE" id="PS50857"/>
    </source>
</evidence>
<dbReference type="EC" id="7.1.1.9" evidence="15"/>
<proteinExistence type="inferred from homology"/>
<dbReference type="InterPro" id="IPR036257">
    <property type="entry name" value="Cyt_c_oxidase_su2_TM_sf"/>
</dbReference>
<dbReference type="RefSeq" id="WP_135080319.1">
    <property type="nucleotide sequence ID" value="NZ_CP038267.1"/>
</dbReference>
<evidence type="ECO:0000256" key="13">
    <source>
        <dbReference type="ARBA" id="ARBA00047816"/>
    </source>
</evidence>
<dbReference type="SUPFAM" id="SSF81464">
    <property type="entry name" value="Cytochrome c oxidase subunit II-like, transmembrane region"/>
    <property type="match status" value="1"/>
</dbReference>
<dbReference type="GO" id="GO:0004129">
    <property type="term" value="F:cytochrome-c oxidase activity"/>
    <property type="evidence" value="ECO:0007669"/>
    <property type="project" value="UniProtKB-EC"/>
</dbReference>
<dbReference type="EMBL" id="CP038267">
    <property type="protein sequence ID" value="QBR94171.1"/>
    <property type="molecule type" value="Genomic_DNA"/>
</dbReference>
<feature type="transmembrane region" description="Helical" evidence="17">
    <location>
        <begin position="103"/>
        <end position="122"/>
    </location>
</feature>
<dbReference type="InterPro" id="IPR002429">
    <property type="entry name" value="CcO_II-like_C"/>
</dbReference>
<dbReference type="PRINTS" id="PR01166">
    <property type="entry name" value="CYCOXIDASEII"/>
</dbReference>
<evidence type="ECO:0000256" key="9">
    <source>
        <dbReference type="ARBA" id="ARBA00022989"/>
    </source>
</evidence>
<feature type="region of interest" description="Disordered" evidence="16">
    <location>
        <begin position="260"/>
        <end position="289"/>
    </location>
</feature>
<evidence type="ECO:0000256" key="7">
    <source>
        <dbReference type="ARBA" id="ARBA00022967"/>
    </source>
</evidence>
<evidence type="ECO:0000256" key="5">
    <source>
        <dbReference type="ARBA" id="ARBA00022692"/>
    </source>
</evidence>
<comment type="subcellular location">
    <subcellularLocation>
        <location evidence="14">Cell membrane</location>
        <topology evidence="14">Multi-pass membrane protein</topology>
    </subcellularLocation>
    <subcellularLocation>
        <location evidence="1">Membrane</location>
        <topology evidence="1">Multi-pass membrane protein</topology>
    </subcellularLocation>
</comment>
<keyword evidence="11 17" id="KW-0472">Membrane</keyword>
<dbReference type="PROSITE" id="PS50999">
    <property type="entry name" value="COX2_TM"/>
    <property type="match status" value="1"/>
</dbReference>
<reference evidence="20 21" key="1">
    <citation type="submission" date="2019-03" db="EMBL/GenBank/DDBJ databases">
        <title>Three New Species of Nocardioides, Nocardioides euryhalodurans sp. nov., Nocardioides seonyuensis sp. nov. and Nocardioides eburneoflavus sp. nov., Iolated from Soil.</title>
        <authorList>
            <person name="Roh S.G."/>
            <person name="Lee C."/>
            <person name="Kim M.-K."/>
            <person name="Kim S.B."/>
        </authorList>
    </citation>
    <scope>NUCLEOTIDE SEQUENCE [LARGE SCALE GENOMIC DNA]</scope>
    <source>
        <strain evidence="20 21">MMS17-SY117</strain>
    </source>
</reference>
<evidence type="ECO:0000313" key="21">
    <source>
        <dbReference type="Proteomes" id="UP000294894"/>
    </source>
</evidence>
<keyword evidence="21" id="KW-1185">Reference proteome</keyword>
<dbReference type="Proteomes" id="UP000294894">
    <property type="component" value="Chromosome"/>
</dbReference>
<gene>
    <name evidence="20" type="primary">coxB</name>
    <name evidence="20" type="ORF">EXE57_19170</name>
</gene>
<feature type="domain" description="Cytochrome oxidase subunit II transmembrane region profile" evidence="19">
    <location>
        <begin position="36"/>
        <end position="132"/>
    </location>
</feature>
<sequence length="289" mass="32661">MGQQLHRRTATTLRRVGLVATLGALVLLAGCSAETQQEWKNLAMPDPATEQAQHIFELWRWAWVAALATGVVVWGLIFWVVVRYRRRSHDEIPVQTRYNLPLEIFYTIAPVIMVIVFFYHTVNVQNAVLEDTEQDHTIDVVGQQWSWTFNYTGEDAVDSEVVWTSGYGGNIPTLVLPVGETTQFNLHSPDVIHSFGVPGFLMKMDVIPGRVNHYEVTPDTEGTFVGKCYELCGSYHSRMLFNVEVVSAEEYDEHLRDLEEQGYTSDEPLLGGVDVRDQAGLEPAEEESE</sequence>
<evidence type="ECO:0000256" key="11">
    <source>
        <dbReference type="ARBA" id="ARBA00023136"/>
    </source>
</evidence>
<dbReference type="PROSITE" id="PS51257">
    <property type="entry name" value="PROKAR_LIPOPROTEIN"/>
    <property type="match status" value="1"/>
</dbReference>
<evidence type="ECO:0000256" key="4">
    <source>
        <dbReference type="ARBA" id="ARBA00022660"/>
    </source>
</evidence>
<comment type="cofactor">
    <cofactor evidence="15">
        <name>Cu cation</name>
        <dbReference type="ChEBI" id="CHEBI:23378"/>
    </cofactor>
    <text evidence="15">Binds a copper A center.</text>
</comment>
<dbReference type="Gene3D" id="1.10.287.90">
    <property type="match status" value="1"/>
</dbReference>
<dbReference type="AlphaFoldDB" id="A0A4P7GQP9"/>
<evidence type="ECO:0000256" key="14">
    <source>
        <dbReference type="RuleBase" id="RU000456"/>
    </source>
</evidence>
<feature type="domain" description="Cytochrome oxidase subunit II copper A binding" evidence="18">
    <location>
        <begin position="133"/>
        <end position="257"/>
    </location>
</feature>
<keyword evidence="4 14" id="KW-0679">Respiratory chain</keyword>
<dbReference type="PROSITE" id="PS00078">
    <property type="entry name" value="COX2"/>
    <property type="match status" value="1"/>
</dbReference>
<evidence type="ECO:0000313" key="20">
    <source>
        <dbReference type="EMBL" id="QBR94171.1"/>
    </source>
</evidence>
<dbReference type="OrthoDB" id="9781261at2"/>
<dbReference type="GO" id="GO:0016491">
    <property type="term" value="F:oxidoreductase activity"/>
    <property type="evidence" value="ECO:0007669"/>
    <property type="project" value="UniProtKB-KW"/>
</dbReference>
<organism evidence="20 21">
    <name type="scientific">Nocardioides euryhalodurans</name>
    <dbReference type="NCBI Taxonomy" id="2518370"/>
    <lineage>
        <taxon>Bacteria</taxon>
        <taxon>Bacillati</taxon>
        <taxon>Actinomycetota</taxon>
        <taxon>Actinomycetes</taxon>
        <taxon>Propionibacteriales</taxon>
        <taxon>Nocardioidaceae</taxon>
        <taxon>Nocardioides</taxon>
    </lineage>
</organism>
<dbReference type="NCBIfam" id="TIGR02866">
    <property type="entry name" value="CoxB"/>
    <property type="match status" value="1"/>
</dbReference>
<dbReference type="PANTHER" id="PTHR22888">
    <property type="entry name" value="CYTOCHROME C OXIDASE, SUBUNIT II"/>
    <property type="match status" value="1"/>
</dbReference>
<comment type="catalytic activity">
    <reaction evidence="13 15">
        <text>4 Fe(II)-[cytochrome c] + O2 + 8 H(+)(in) = 4 Fe(III)-[cytochrome c] + 2 H2O + 4 H(+)(out)</text>
        <dbReference type="Rhea" id="RHEA:11436"/>
        <dbReference type="Rhea" id="RHEA-COMP:10350"/>
        <dbReference type="Rhea" id="RHEA-COMP:14399"/>
        <dbReference type="ChEBI" id="CHEBI:15377"/>
        <dbReference type="ChEBI" id="CHEBI:15378"/>
        <dbReference type="ChEBI" id="CHEBI:15379"/>
        <dbReference type="ChEBI" id="CHEBI:29033"/>
        <dbReference type="ChEBI" id="CHEBI:29034"/>
        <dbReference type="EC" id="7.1.1.9"/>
    </reaction>
</comment>
<keyword evidence="9 17" id="KW-1133">Transmembrane helix</keyword>
<dbReference type="Pfam" id="PF02790">
    <property type="entry name" value="COX2_TM"/>
    <property type="match status" value="1"/>
</dbReference>
<dbReference type="InterPro" id="IPR014222">
    <property type="entry name" value="Cyt_c_oxidase_su2"/>
</dbReference>
<dbReference type="GO" id="GO:0042773">
    <property type="term" value="P:ATP synthesis coupled electron transport"/>
    <property type="evidence" value="ECO:0007669"/>
    <property type="project" value="TreeGrafter"/>
</dbReference>
<comment type="similarity">
    <text evidence="2 14">Belongs to the cytochrome c oxidase subunit 2 family.</text>
</comment>
<dbReference type="KEGG" id="noy:EXE57_19170"/>
<keyword evidence="5 14" id="KW-0812">Transmembrane</keyword>
<keyword evidence="3 14" id="KW-0813">Transport</keyword>
<dbReference type="GO" id="GO:0005886">
    <property type="term" value="C:plasma membrane"/>
    <property type="evidence" value="ECO:0007669"/>
    <property type="project" value="UniProtKB-SubCell"/>
</dbReference>
<dbReference type="Gene3D" id="2.60.40.420">
    <property type="entry name" value="Cupredoxins - blue copper proteins"/>
    <property type="match status" value="1"/>
</dbReference>
<dbReference type="InterPro" id="IPR011759">
    <property type="entry name" value="Cyt_c_oxidase_su2_TM_dom"/>
</dbReference>
<evidence type="ECO:0000256" key="12">
    <source>
        <dbReference type="ARBA" id="ARBA00024688"/>
    </source>
</evidence>
<accession>A0A4P7GQP9</accession>
<dbReference type="InterPro" id="IPR008972">
    <property type="entry name" value="Cupredoxin"/>
</dbReference>
<evidence type="ECO:0000256" key="2">
    <source>
        <dbReference type="ARBA" id="ARBA00007866"/>
    </source>
</evidence>
<evidence type="ECO:0000256" key="6">
    <source>
        <dbReference type="ARBA" id="ARBA00022723"/>
    </source>
</evidence>
<evidence type="ECO:0000256" key="10">
    <source>
        <dbReference type="ARBA" id="ARBA00023008"/>
    </source>
</evidence>
<dbReference type="Pfam" id="PF00116">
    <property type="entry name" value="COX2"/>
    <property type="match status" value="1"/>
</dbReference>
<evidence type="ECO:0000259" key="19">
    <source>
        <dbReference type="PROSITE" id="PS50999"/>
    </source>
</evidence>
<keyword evidence="20" id="KW-0560">Oxidoreductase</keyword>